<evidence type="ECO:0000256" key="8">
    <source>
        <dbReference type="ARBA" id="ARBA00023136"/>
    </source>
</evidence>
<keyword evidence="12" id="KW-1185">Reference proteome</keyword>
<comment type="subcellular location">
    <subcellularLocation>
        <location evidence="1">Cell membrane</location>
        <topology evidence="1">Multi-pass membrane protein</topology>
    </subcellularLocation>
</comment>
<feature type="transmembrane region" description="Helical" evidence="10">
    <location>
        <begin position="373"/>
        <end position="394"/>
    </location>
</feature>
<dbReference type="InterPro" id="IPR002528">
    <property type="entry name" value="MATE_fam"/>
</dbReference>
<evidence type="ECO:0000256" key="7">
    <source>
        <dbReference type="ARBA" id="ARBA00023065"/>
    </source>
</evidence>
<dbReference type="PANTHER" id="PTHR43298">
    <property type="entry name" value="MULTIDRUG RESISTANCE PROTEIN NORM-RELATED"/>
    <property type="match status" value="1"/>
</dbReference>
<keyword evidence="4" id="KW-1003">Cell membrane</keyword>
<protein>
    <recommendedName>
        <fullName evidence="9">Multidrug-efflux transporter</fullName>
    </recommendedName>
</protein>
<organism evidence="11 12">
    <name type="scientific">Desulfoluna limicola</name>
    <dbReference type="NCBI Taxonomy" id="2810562"/>
    <lineage>
        <taxon>Bacteria</taxon>
        <taxon>Pseudomonadati</taxon>
        <taxon>Thermodesulfobacteriota</taxon>
        <taxon>Desulfobacteria</taxon>
        <taxon>Desulfobacterales</taxon>
        <taxon>Desulfolunaceae</taxon>
        <taxon>Desulfoluna</taxon>
    </lineage>
</organism>
<dbReference type="PANTHER" id="PTHR43298:SF2">
    <property type="entry name" value="FMN_FAD EXPORTER YEEO-RELATED"/>
    <property type="match status" value="1"/>
</dbReference>
<evidence type="ECO:0000256" key="2">
    <source>
        <dbReference type="ARBA" id="ARBA00022448"/>
    </source>
</evidence>
<dbReference type="Proteomes" id="UP001320148">
    <property type="component" value="Chromosome"/>
</dbReference>
<dbReference type="InterPro" id="IPR048279">
    <property type="entry name" value="MdtK-like"/>
</dbReference>
<evidence type="ECO:0000256" key="9">
    <source>
        <dbReference type="ARBA" id="ARBA00031636"/>
    </source>
</evidence>
<name>A0ABN6F792_9BACT</name>
<keyword evidence="6 10" id="KW-1133">Transmembrane helix</keyword>
<feature type="transmembrane region" description="Helical" evidence="10">
    <location>
        <begin position="183"/>
        <end position="209"/>
    </location>
</feature>
<accession>A0ABN6F792</accession>
<keyword evidence="7" id="KW-0406">Ion transport</keyword>
<feature type="transmembrane region" description="Helical" evidence="10">
    <location>
        <begin position="296"/>
        <end position="320"/>
    </location>
</feature>
<feature type="transmembrane region" description="Helical" evidence="10">
    <location>
        <begin position="335"/>
        <end position="352"/>
    </location>
</feature>
<dbReference type="PIRSF" id="PIRSF006603">
    <property type="entry name" value="DinF"/>
    <property type="match status" value="1"/>
</dbReference>
<keyword evidence="2" id="KW-0813">Transport</keyword>
<evidence type="ECO:0000313" key="12">
    <source>
        <dbReference type="Proteomes" id="UP001320148"/>
    </source>
</evidence>
<feature type="transmembrane region" description="Helical" evidence="10">
    <location>
        <begin position="261"/>
        <end position="284"/>
    </location>
</feature>
<feature type="transmembrane region" description="Helical" evidence="10">
    <location>
        <begin position="89"/>
        <end position="115"/>
    </location>
</feature>
<sequence>MSAYLRSLKQIFLFSLPIIAGQLGQMLFGIGDIIVAGRYSTEVLSALGIATAIFSPFLLIGTGITFAISPLKAKMIAQHKNVDALPGTTLLLALITGAVLSLLVVAAGFCVPLMGFEHPIERLVFDYLIICSVSLLPVMVFQVLKENLQAMEKTLFANGLILFFNLVNLAANVFFIFSLDLGIVGAAIATTLSRTLMALALYAHAVHVLNINRQVCVSTMLFIIRKGLPIGLNGLLVGLIFSLVTVLTGKMSVTASAANNILINVSSLTYMIPYALAGAASVKIARAHGNRDVAKITSYALATLSLGLLSASVMGLLFYAVPEKILALATGDPQVIQYGATLFFVGAIYQIPDAIQVTIQGCLRGIEITFRPMVYIFVGIWAVGFPAGCFFAYAKGMEAAGLWMGMAVGLTAVAIVNATLFIRVLWKHRDTSGAGNQCLQTCLETRG</sequence>
<evidence type="ECO:0000256" key="6">
    <source>
        <dbReference type="ARBA" id="ARBA00022989"/>
    </source>
</evidence>
<dbReference type="EMBL" id="AP024488">
    <property type="protein sequence ID" value="BCS96924.1"/>
    <property type="molecule type" value="Genomic_DNA"/>
</dbReference>
<feature type="transmembrane region" description="Helical" evidence="10">
    <location>
        <begin position="230"/>
        <end position="249"/>
    </location>
</feature>
<evidence type="ECO:0000256" key="3">
    <source>
        <dbReference type="ARBA" id="ARBA00022449"/>
    </source>
</evidence>
<dbReference type="Pfam" id="PF01554">
    <property type="entry name" value="MatE"/>
    <property type="match status" value="2"/>
</dbReference>
<proteinExistence type="predicted"/>
<evidence type="ECO:0000256" key="10">
    <source>
        <dbReference type="SAM" id="Phobius"/>
    </source>
</evidence>
<keyword evidence="5 10" id="KW-0812">Transmembrane</keyword>
<feature type="transmembrane region" description="Helical" evidence="10">
    <location>
        <begin position="156"/>
        <end position="177"/>
    </location>
</feature>
<dbReference type="RefSeq" id="WP_236888353.1">
    <property type="nucleotide sequence ID" value="NZ_AP024488.1"/>
</dbReference>
<evidence type="ECO:0000256" key="1">
    <source>
        <dbReference type="ARBA" id="ARBA00004651"/>
    </source>
</evidence>
<feature type="transmembrane region" description="Helical" evidence="10">
    <location>
        <begin position="12"/>
        <end position="37"/>
    </location>
</feature>
<feature type="transmembrane region" description="Helical" evidence="10">
    <location>
        <begin position="127"/>
        <end position="144"/>
    </location>
</feature>
<feature type="transmembrane region" description="Helical" evidence="10">
    <location>
        <begin position="400"/>
        <end position="422"/>
    </location>
</feature>
<dbReference type="NCBIfam" id="TIGR00797">
    <property type="entry name" value="matE"/>
    <property type="match status" value="1"/>
</dbReference>
<evidence type="ECO:0000256" key="4">
    <source>
        <dbReference type="ARBA" id="ARBA00022475"/>
    </source>
</evidence>
<dbReference type="InterPro" id="IPR050222">
    <property type="entry name" value="MATE_MdtK"/>
</dbReference>
<evidence type="ECO:0000313" key="11">
    <source>
        <dbReference type="EMBL" id="BCS96924.1"/>
    </source>
</evidence>
<gene>
    <name evidence="11" type="ORF">DSLASN_25560</name>
</gene>
<keyword evidence="3" id="KW-0050">Antiport</keyword>
<reference evidence="11 12" key="1">
    <citation type="submission" date="2021-02" db="EMBL/GenBank/DDBJ databases">
        <title>Complete genome of Desulfoluna sp. strain ASN36.</title>
        <authorList>
            <person name="Takahashi A."/>
            <person name="Kojima H."/>
            <person name="Fukui M."/>
        </authorList>
    </citation>
    <scope>NUCLEOTIDE SEQUENCE [LARGE SCALE GENOMIC DNA]</scope>
    <source>
        <strain evidence="11 12">ASN36</strain>
    </source>
</reference>
<evidence type="ECO:0000256" key="5">
    <source>
        <dbReference type="ARBA" id="ARBA00022692"/>
    </source>
</evidence>
<keyword evidence="8 10" id="KW-0472">Membrane</keyword>
<feature type="transmembrane region" description="Helical" evidence="10">
    <location>
        <begin position="43"/>
        <end position="68"/>
    </location>
</feature>